<dbReference type="InterPro" id="IPR057326">
    <property type="entry name" value="KR_dom"/>
</dbReference>
<dbReference type="Pfam" id="PF08659">
    <property type="entry name" value="KR"/>
    <property type="match status" value="1"/>
</dbReference>
<dbReference type="GO" id="GO:0006633">
    <property type="term" value="P:fatty acid biosynthetic process"/>
    <property type="evidence" value="ECO:0007669"/>
    <property type="project" value="TreeGrafter"/>
</dbReference>
<dbReference type="SUPFAM" id="SSF53901">
    <property type="entry name" value="Thiolase-like"/>
    <property type="match status" value="1"/>
</dbReference>
<dbReference type="Pfam" id="PF00550">
    <property type="entry name" value="PP-binding"/>
    <property type="match status" value="2"/>
</dbReference>
<dbReference type="PROSITE" id="PS50075">
    <property type="entry name" value="CARRIER"/>
    <property type="match status" value="1"/>
</dbReference>
<dbReference type="InterPro" id="IPR014030">
    <property type="entry name" value="Ketoacyl_synth_N"/>
</dbReference>
<reference evidence="11 12" key="2">
    <citation type="journal article" date="2016" name="Microb. Ecol.">
        <title>Genome Characteristics of a Novel Type I Methanotroph (Sn10-6) Isolated from a Flooded Indian Rice Field.</title>
        <authorList>
            <person name="Rahalkar M.C."/>
            <person name="Pandit P.S."/>
            <person name="Dhakephalkar P.K."/>
            <person name="Pore S."/>
            <person name="Arora P."/>
            <person name="Kapse N."/>
        </authorList>
    </citation>
    <scope>NUCLEOTIDE SEQUENCE [LARGE SCALE GENOMIC DNA]</scope>
    <source>
        <strain evidence="11 12">Sn10-6</strain>
    </source>
</reference>
<dbReference type="Pfam" id="PF00109">
    <property type="entry name" value="ketoacyl-synt"/>
    <property type="match status" value="1"/>
</dbReference>
<evidence type="ECO:0000256" key="1">
    <source>
        <dbReference type="ARBA" id="ARBA00004496"/>
    </source>
</evidence>
<dbReference type="GO" id="GO:0031177">
    <property type="term" value="F:phosphopantetheine binding"/>
    <property type="evidence" value="ECO:0007669"/>
    <property type="project" value="InterPro"/>
</dbReference>
<sequence length="1154" mass="125212">MIFANAIASVVSSVTLVLIGRATELTTEQQQQLAALTALGAKVIYRPIDVCSSHQLNNLIRWLDKTHGGLHGVIHSAGVLRDSLLVNKTEAQIREVLAPKVQGLLALDQATQHCELDFFVVFSSEVSVTGNIGQSDYAAANGFCDAFCAFRQRLTEAQQRHGLSLALNWPYWHEGGMKLQQDLVPTAVLATDDGIAAFYQSLALGVPQLWLVSEQAADSETTASRLERPLVNSDISAVLQQTIASVLKINSEELNSDTPLSRYGFDSIRMTECLLRLQRDYQLNLAPTVFIDYPTLAQLSAYLSAQAAKPKAVLTPTTPSDTHDNDIAIVGLSGQFPGADDLEQFWRNVLEGVHAVTEIPAERWDWRTAYQGQPGNRWGGFLTDIYSFDALFFGISGRDAGYLDPQTRLLLMHSWWALENAGIKPEAFAAQPSGVFIAAAHGEYAQLTEALLQQPEDFTAQFASSLPNRIAQFFDLTGPCEVYEAACASSILALHKAIQAIQQGECSQALVGAVNLLQSPLRYLASDKLGYLSPDGEAKSFQAGANGFVRAEGVAVLVLKPLAQALAERDYVYAVIKGTGIAHGGKGLSLIAPNPSGMTQAMLNACQRAKINPSAIGYIEAHGIASPLSDAQELYALADGYQQHLQRHLQHLEQTATTPATITLSSLKPSIGHTEIASGLASLIKVVYALRHRLRPGIARFTQIHEHIALTQTPFTLSAKPEAWPEPVATTGEPLLRAASVSSYGDAGVNGHVVLQEFLAVDTSEAESGRHLILVSAKTDTALTAYLHKLAGFITTQSPRIADVALTLQTGRTAMRHRFAVVVESIAELQTALNAYLTSASSIKQCYTGIAVQQIQPMPDLNGLAQPAYLSALAQHWVQGYPIALTQLYSAQQAKRIALPGYAFDLQPYRLNVGYAVRTFGQEAGMVRVAYPTTETPNLEDYLRRLLIELLAVSESTLLNAASLHELGLTSLHAVSVKTKLEQYLNKAIRLSALNVFIPFVELARQLTALTEAETTAQVGLPVLSVDTDNAAQPFPLTDIQQAFWLGRTLSQARQPVGCHAYLELTFKRLDLARFTTDLAACAKPAWHVKRRILKRRSSVHSGAGKDLYDCSKGKIRLSANRAKRMAGSGEGRVIASLLSARTWAAVYDTSDPL</sequence>
<dbReference type="SMART" id="SM00825">
    <property type="entry name" value="PKS_KS"/>
    <property type="match status" value="1"/>
</dbReference>
<keyword evidence="5" id="KW-0963">Cytoplasm</keyword>
<keyword evidence="8" id="KW-0677">Repeat</keyword>
<dbReference type="InterPro" id="IPR050091">
    <property type="entry name" value="PKS_NRPS_Biosynth_Enz"/>
</dbReference>
<comment type="caution">
    <text evidence="11">The sequence shown here is derived from an EMBL/GenBank/DDBJ whole genome shotgun (WGS) entry which is preliminary data.</text>
</comment>
<feature type="domain" description="Carrier" evidence="9">
    <location>
        <begin position="233"/>
        <end position="307"/>
    </location>
</feature>
<protein>
    <submittedName>
        <fullName evidence="11">Uncharacterized protein</fullName>
    </submittedName>
</protein>
<dbReference type="SUPFAM" id="SSF51735">
    <property type="entry name" value="NAD(P)-binding Rossmann-fold domains"/>
    <property type="match status" value="1"/>
</dbReference>
<reference evidence="12" key="1">
    <citation type="submission" date="2015-03" db="EMBL/GenBank/DDBJ databases">
        <title>Draft genome sequence of a novel methanotroph (Sn10-6) isolated from flooded ricefield rhizosphere in India.</title>
        <authorList>
            <person name="Pandit P.S."/>
            <person name="Pore S.D."/>
            <person name="Arora P."/>
            <person name="Kapse N.G."/>
            <person name="Dhakephalkar P.K."/>
            <person name="Rahalkar M.C."/>
        </authorList>
    </citation>
    <scope>NUCLEOTIDE SEQUENCE [LARGE SCALE GENOMIC DNA]</scope>
    <source>
        <strain evidence="12">Sn10-6</strain>
    </source>
</reference>
<dbReference type="GO" id="GO:0071770">
    <property type="term" value="P:DIM/DIP cell wall layer assembly"/>
    <property type="evidence" value="ECO:0007669"/>
    <property type="project" value="TreeGrafter"/>
</dbReference>
<dbReference type="Gene3D" id="3.40.50.720">
    <property type="entry name" value="NAD(P)-binding Rossmann-like Domain"/>
    <property type="match status" value="1"/>
</dbReference>
<keyword evidence="7" id="KW-0808">Transferase</keyword>
<dbReference type="InterPro" id="IPR016039">
    <property type="entry name" value="Thiolase-like"/>
</dbReference>
<evidence type="ECO:0000256" key="4">
    <source>
        <dbReference type="ARBA" id="ARBA00022450"/>
    </source>
</evidence>
<dbReference type="InterPro" id="IPR020841">
    <property type="entry name" value="PKS_Beta-ketoAc_synthase_dom"/>
</dbReference>
<evidence type="ECO:0000313" key="11">
    <source>
        <dbReference type="EMBL" id="KJV07893.1"/>
    </source>
</evidence>
<dbReference type="AlphaFoldDB" id="A0A0F3IMW8"/>
<feature type="domain" description="Ketosynthase family 3 (KS3)" evidence="10">
    <location>
        <begin position="324"/>
        <end position="757"/>
    </location>
</feature>
<keyword evidence="6" id="KW-0597">Phosphoprotein</keyword>
<dbReference type="Proteomes" id="UP000033684">
    <property type="component" value="Unassembled WGS sequence"/>
</dbReference>
<evidence type="ECO:0000259" key="10">
    <source>
        <dbReference type="PROSITE" id="PS52004"/>
    </source>
</evidence>
<dbReference type="PROSITE" id="PS52004">
    <property type="entry name" value="KS3_2"/>
    <property type="match status" value="1"/>
</dbReference>
<dbReference type="PATRIC" id="fig|1632867.3.peg.881"/>
<accession>A0A0F3IMW8</accession>
<evidence type="ECO:0000313" key="12">
    <source>
        <dbReference type="Proteomes" id="UP000033684"/>
    </source>
</evidence>
<dbReference type="InterPro" id="IPR054514">
    <property type="entry name" value="RhiE-like_linker"/>
</dbReference>
<evidence type="ECO:0000256" key="2">
    <source>
        <dbReference type="ARBA" id="ARBA00004792"/>
    </source>
</evidence>
<dbReference type="PANTHER" id="PTHR43775">
    <property type="entry name" value="FATTY ACID SYNTHASE"/>
    <property type="match status" value="1"/>
</dbReference>
<keyword evidence="4" id="KW-0596">Phosphopantetheine</keyword>
<dbReference type="InterPro" id="IPR036736">
    <property type="entry name" value="ACP-like_sf"/>
</dbReference>
<dbReference type="GO" id="GO:0005886">
    <property type="term" value="C:plasma membrane"/>
    <property type="evidence" value="ECO:0007669"/>
    <property type="project" value="TreeGrafter"/>
</dbReference>
<name>A0A0F3IMW8_9GAMM</name>
<dbReference type="Pfam" id="PF22336">
    <property type="entry name" value="RhiE-like_linker"/>
    <property type="match status" value="1"/>
</dbReference>
<dbReference type="InterPro" id="IPR014031">
    <property type="entry name" value="Ketoacyl_synth_C"/>
</dbReference>
<dbReference type="Pfam" id="PF02801">
    <property type="entry name" value="Ketoacyl-synt_C"/>
    <property type="match status" value="1"/>
</dbReference>
<dbReference type="CDD" id="cd00833">
    <property type="entry name" value="PKS"/>
    <property type="match status" value="1"/>
</dbReference>
<dbReference type="GO" id="GO:0004312">
    <property type="term" value="F:fatty acid synthase activity"/>
    <property type="evidence" value="ECO:0007669"/>
    <property type="project" value="TreeGrafter"/>
</dbReference>
<dbReference type="InterPro" id="IPR009081">
    <property type="entry name" value="PP-bd_ACP"/>
</dbReference>
<evidence type="ECO:0000256" key="7">
    <source>
        <dbReference type="ARBA" id="ARBA00022679"/>
    </source>
</evidence>
<dbReference type="Gene3D" id="1.10.1200.10">
    <property type="entry name" value="ACP-like"/>
    <property type="match status" value="1"/>
</dbReference>
<comment type="subcellular location">
    <subcellularLocation>
        <location evidence="1">Cytoplasm</location>
    </subcellularLocation>
</comment>
<evidence type="ECO:0000256" key="5">
    <source>
        <dbReference type="ARBA" id="ARBA00022490"/>
    </source>
</evidence>
<evidence type="ECO:0000259" key="9">
    <source>
        <dbReference type="PROSITE" id="PS50075"/>
    </source>
</evidence>
<proteinExistence type="inferred from homology"/>
<gene>
    <name evidence="11" type="ORF">VZ94_01570</name>
</gene>
<dbReference type="Gene3D" id="1.10.1240.100">
    <property type="match status" value="1"/>
</dbReference>
<evidence type="ECO:0000256" key="3">
    <source>
        <dbReference type="ARBA" id="ARBA00006484"/>
    </source>
</evidence>
<dbReference type="InterPro" id="IPR020806">
    <property type="entry name" value="PKS_PP-bd"/>
</dbReference>
<dbReference type="SMART" id="SM00822">
    <property type="entry name" value="PKS_KR"/>
    <property type="match status" value="1"/>
</dbReference>
<dbReference type="GO" id="GO:0005737">
    <property type="term" value="C:cytoplasm"/>
    <property type="evidence" value="ECO:0007669"/>
    <property type="project" value="UniProtKB-SubCell"/>
</dbReference>
<comment type="similarity">
    <text evidence="3">Belongs to the short-chain dehydrogenases/reductases (SDR) family.</text>
</comment>
<dbReference type="SUPFAM" id="SSF47336">
    <property type="entry name" value="ACP-like"/>
    <property type="match status" value="2"/>
</dbReference>
<keyword evidence="12" id="KW-1185">Reference proteome</keyword>
<dbReference type="Gene3D" id="3.40.47.10">
    <property type="match status" value="1"/>
</dbReference>
<dbReference type="SMART" id="SM00823">
    <property type="entry name" value="PKS_PP"/>
    <property type="match status" value="1"/>
</dbReference>
<dbReference type="EMBL" id="LAJX01000013">
    <property type="protein sequence ID" value="KJV07893.1"/>
    <property type="molecule type" value="Genomic_DNA"/>
</dbReference>
<dbReference type="SMART" id="SM01294">
    <property type="entry name" value="PKS_PP_betabranch"/>
    <property type="match status" value="1"/>
</dbReference>
<dbReference type="PANTHER" id="PTHR43775:SF37">
    <property type="entry name" value="SI:DKEY-61P9.11"/>
    <property type="match status" value="1"/>
</dbReference>
<evidence type="ECO:0000256" key="6">
    <source>
        <dbReference type="ARBA" id="ARBA00022553"/>
    </source>
</evidence>
<dbReference type="InterPro" id="IPR036291">
    <property type="entry name" value="NAD(P)-bd_dom_sf"/>
</dbReference>
<comment type="pathway">
    <text evidence="2">Antibiotic biosynthesis.</text>
</comment>
<organism evidence="11 12">
    <name type="scientific">Methylocucumis oryzae</name>
    <dbReference type="NCBI Taxonomy" id="1632867"/>
    <lineage>
        <taxon>Bacteria</taxon>
        <taxon>Pseudomonadati</taxon>
        <taxon>Pseudomonadota</taxon>
        <taxon>Gammaproteobacteria</taxon>
        <taxon>Methylococcales</taxon>
        <taxon>Methylococcaceae</taxon>
        <taxon>Methylocucumis</taxon>
    </lineage>
</organism>
<evidence type="ECO:0000256" key="8">
    <source>
        <dbReference type="ARBA" id="ARBA00022737"/>
    </source>
</evidence>
<dbReference type="InterPro" id="IPR013968">
    <property type="entry name" value="PKS_KR"/>
</dbReference>